<dbReference type="InterPro" id="IPR022890">
    <property type="entry name" value="Fd--NADP_Rdtase_type_2"/>
</dbReference>
<dbReference type="EMBL" id="BMPP01000004">
    <property type="protein sequence ID" value="GGK21061.1"/>
    <property type="molecule type" value="Genomic_DNA"/>
</dbReference>
<dbReference type="InterPro" id="IPR050097">
    <property type="entry name" value="Ferredoxin-NADP_redctase_2"/>
</dbReference>
<feature type="binding site" evidence="5">
    <location>
        <position position="43"/>
    </location>
    <ligand>
        <name>FAD</name>
        <dbReference type="ChEBI" id="CHEBI:57692"/>
    </ligand>
</feature>
<dbReference type="EC" id="1.18.1.2" evidence="5"/>
<dbReference type="PRINTS" id="PR00469">
    <property type="entry name" value="PNDRDTASEII"/>
</dbReference>
<feature type="binding site" evidence="5">
    <location>
        <position position="278"/>
    </location>
    <ligand>
        <name>FAD</name>
        <dbReference type="ChEBI" id="CHEBI:57692"/>
    </ligand>
</feature>
<protein>
    <recommendedName>
        <fullName evidence="5">Ferredoxin--NADP reductase</fullName>
        <shortName evidence="5">FNR</shortName>
        <shortName evidence="5">Fd-NADP(+) reductase</shortName>
        <ecNumber evidence="5">1.18.1.2</ecNumber>
    </recommendedName>
</protein>
<comment type="caution">
    <text evidence="7">The sequence shown here is derived from an EMBL/GenBank/DDBJ whole genome shotgun (WGS) entry which is preliminary data.</text>
</comment>
<evidence type="ECO:0000313" key="8">
    <source>
        <dbReference type="Proteomes" id="UP000647587"/>
    </source>
</evidence>
<comment type="catalytic activity">
    <reaction evidence="5">
        <text>2 reduced [2Fe-2S]-[ferredoxin] + NADP(+) + H(+) = 2 oxidized [2Fe-2S]-[ferredoxin] + NADPH</text>
        <dbReference type="Rhea" id="RHEA:20125"/>
        <dbReference type="Rhea" id="RHEA-COMP:10000"/>
        <dbReference type="Rhea" id="RHEA-COMP:10001"/>
        <dbReference type="ChEBI" id="CHEBI:15378"/>
        <dbReference type="ChEBI" id="CHEBI:33737"/>
        <dbReference type="ChEBI" id="CHEBI:33738"/>
        <dbReference type="ChEBI" id="CHEBI:57783"/>
        <dbReference type="ChEBI" id="CHEBI:58349"/>
        <dbReference type="EC" id="1.18.1.2"/>
    </reaction>
</comment>
<dbReference type="Pfam" id="PF07992">
    <property type="entry name" value="Pyr_redox_2"/>
    <property type="match status" value="1"/>
</dbReference>
<dbReference type="SUPFAM" id="SSF51905">
    <property type="entry name" value="FAD/NAD(P)-binding domain"/>
    <property type="match status" value="1"/>
</dbReference>
<dbReference type="InterPro" id="IPR023753">
    <property type="entry name" value="FAD/NAD-binding_dom"/>
</dbReference>
<sequence>MSGGHSDILVVGGGPAGLHAAFYAAWRGLSVQVLEARPELGGQLQALYPDKVVYDVPGHPVRLASEVVNSLVAQLAGLGVCVQLGATARQLTAEDGGWRIDTGSASYTARAVILAPGLGALTARPARVLGADLHPDVRTEVPDATSLSGRQVLVVGGVPQATRAALDLVDAGAAVTLTHRRAGFRGHPGQLTRLTLLQEAGRLEVLAPWVLDTLTSDGALLVQGGLHRHVPAATVLILGGYLPDLAPVQTWPLDWQGDYVPDGTGGQTILPGIFVAGDVTTSGGDFKLISVGLAQAAIAANHAVHYVKPELKVRPGHSSEKRA</sequence>
<feature type="binding site" evidence="5">
    <location>
        <position position="121"/>
    </location>
    <ligand>
        <name>FAD</name>
        <dbReference type="ChEBI" id="CHEBI:57692"/>
    </ligand>
</feature>
<proteinExistence type="inferred from homology"/>
<dbReference type="InterPro" id="IPR036188">
    <property type="entry name" value="FAD/NAD-bd_sf"/>
</dbReference>
<feature type="domain" description="FAD/NAD(P)-binding" evidence="6">
    <location>
        <begin position="7"/>
        <end position="296"/>
    </location>
</feature>
<keyword evidence="4 5" id="KW-0560">Oxidoreductase</keyword>
<evidence type="ECO:0000313" key="7">
    <source>
        <dbReference type="EMBL" id="GGK21061.1"/>
    </source>
</evidence>
<keyword evidence="2 5" id="KW-0274">FAD</keyword>
<comment type="subunit">
    <text evidence="5">Homodimer.</text>
</comment>
<gene>
    <name evidence="7" type="ORF">GCM10008955_13120</name>
</gene>
<accession>A0ABQ2ETE6</accession>
<comment type="cofactor">
    <cofactor evidence="5">
        <name>FAD</name>
        <dbReference type="ChEBI" id="CHEBI:57692"/>
    </cofactor>
    <text evidence="5">Binds 1 FAD per subunit.</text>
</comment>
<feature type="binding site" evidence="5">
    <location>
        <position position="88"/>
    </location>
    <ligand>
        <name>FAD</name>
        <dbReference type="ChEBI" id="CHEBI:57692"/>
    </ligand>
</feature>
<dbReference type="Proteomes" id="UP000647587">
    <property type="component" value="Unassembled WGS sequence"/>
</dbReference>
<evidence type="ECO:0000256" key="2">
    <source>
        <dbReference type="ARBA" id="ARBA00022827"/>
    </source>
</evidence>
<evidence type="ECO:0000256" key="1">
    <source>
        <dbReference type="ARBA" id="ARBA00022630"/>
    </source>
</evidence>
<keyword evidence="8" id="KW-1185">Reference proteome</keyword>
<comment type="caution">
    <text evidence="5">Lacks conserved residue(s) required for the propagation of feature annotation.</text>
</comment>
<keyword evidence="1 5" id="KW-0285">Flavoprotein</keyword>
<dbReference type="RefSeq" id="WP_189005678.1">
    <property type="nucleotide sequence ID" value="NZ_BMPP01000004.1"/>
</dbReference>
<comment type="similarity">
    <text evidence="5">Belongs to the ferredoxin--NADP reductase type 2 family.</text>
</comment>
<feature type="binding site" evidence="5">
    <location>
        <position position="319"/>
    </location>
    <ligand>
        <name>FAD</name>
        <dbReference type="ChEBI" id="CHEBI:57692"/>
    </ligand>
</feature>
<name>A0ABQ2ETE6_9DEIO</name>
<feature type="binding site" evidence="5">
    <location>
        <position position="48"/>
    </location>
    <ligand>
        <name>FAD</name>
        <dbReference type="ChEBI" id="CHEBI:57692"/>
    </ligand>
</feature>
<evidence type="ECO:0000256" key="5">
    <source>
        <dbReference type="HAMAP-Rule" id="MF_01685"/>
    </source>
</evidence>
<feature type="binding site" evidence="5">
    <location>
        <position position="35"/>
    </location>
    <ligand>
        <name>FAD</name>
        <dbReference type="ChEBI" id="CHEBI:57692"/>
    </ligand>
</feature>
<dbReference type="PRINTS" id="PR00368">
    <property type="entry name" value="FADPNR"/>
</dbReference>
<evidence type="ECO:0000256" key="4">
    <source>
        <dbReference type="ARBA" id="ARBA00023002"/>
    </source>
</evidence>
<evidence type="ECO:0000259" key="6">
    <source>
        <dbReference type="Pfam" id="PF07992"/>
    </source>
</evidence>
<reference evidence="8" key="1">
    <citation type="journal article" date="2019" name="Int. J. Syst. Evol. Microbiol.">
        <title>The Global Catalogue of Microorganisms (GCM) 10K type strain sequencing project: providing services to taxonomists for standard genome sequencing and annotation.</title>
        <authorList>
            <consortium name="The Broad Institute Genomics Platform"/>
            <consortium name="The Broad Institute Genome Sequencing Center for Infectious Disease"/>
            <person name="Wu L."/>
            <person name="Ma J."/>
        </authorList>
    </citation>
    <scope>NUCLEOTIDE SEQUENCE [LARGE SCALE GENOMIC DNA]</scope>
    <source>
        <strain evidence="8">JCM 30331</strain>
    </source>
</reference>
<dbReference type="HAMAP" id="MF_01685">
    <property type="entry name" value="FENR2"/>
    <property type="match status" value="1"/>
</dbReference>
<keyword evidence="3 5" id="KW-0521">NADP</keyword>
<organism evidence="7 8">
    <name type="scientific">Deinococcus malanensis</name>
    <dbReference type="NCBI Taxonomy" id="1706855"/>
    <lineage>
        <taxon>Bacteria</taxon>
        <taxon>Thermotogati</taxon>
        <taxon>Deinococcota</taxon>
        <taxon>Deinococci</taxon>
        <taxon>Deinococcales</taxon>
        <taxon>Deinococcaceae</taxon>
        <taxon>Deinococcus</taxon>
    </lineage>
</organism>
<dbReference type="PANTHER" id="PTHR48105">
    <property type="entry name" value="THIOREDOXIN REDUCTASE 1-RELATED-RELATED"/>
    <property type="match status" value="1"/>
</dbReference>
<dbReference type="Gene3D" id="3.50.50.60">
    <property type="entry name" value="FAD/NAD(P)-binding domain"/>
    <property type="match status" value="2"/>
</dbReference>
<evidence type="ECO:0000256" key="3">
    <source>
        <dbReference type="ARBA" id="ARBA00022857"/>
    </source>
</evidence>